<organism evidence="1 2">
    <name type="scientific">Sphaerotilus montanus</name>
    <dbReference type="NCBI Taxonomy" id="522889"/>
    <lineage>
        <taxon>Bacteria</taxon>
        <taxon>Pseudomonadati</taxon>
        <taxon>Pseudomonadota</taxon>
        <taxon>Betaproteobacteria</taxon>
        <taxon>Burkholderiales</taxon>
        <taxon>Sphaerotilaceae</taxon>
        <taxon>Sphaerotilus</taxon>
    </lineage>
</organism>
<dbReference type="AlphaFoldDB" id="A0A7Y9QYB9"/>
<dbReference type="RefSeq" id="WP_179633703.1">
    <property type="nucleotide sequence ID" value="NZ_JACCFH010000001.1"/>
</dbReference>
<reference evidence="1 2" key="1">
    <citation type="submission" date="2020-07" db="EMBL/GenBank/DDBJ databases">
        <title>Genomic Encyclopedia of Archaeal and Bacterial Type Strains, Phase II (KMG-II): from individual species to whole genera.</title>
        <authorList>
            <person name="Goeker M."/>
        </authorList>
    </citation>
    <scope>NUCLEOTIDE SEQUENCE [LARGE SCALE GENOMIC DNA]</scope>
    <source>
        <strain evidence="1 2">DSM 21226</strain>
    </source>
</reference>
<accession>A0A7Y9QYB9</accession>
<proteinExistence type="predicted"/>
<gene>
    <name evidence="1" type="ORF">BDD16_001855</name>
</gene>
<keyword evidence="2" id="KW-1185">Reference proteome</keyword>
<protein>
    <submittedName>
        <fullName evidence="1">Uncharacterized protein</fullName>
    </submittedName>
</protein>
<dbReference type="EMBL" id="JACCFH010000001">
    <property type="protein sequence ID" value="NYG32869.1"/>
    <property type="molecule type" value="Genomic_DNA"/>
</dbReference>
<sequence>MSSPMRWRHVLHATLVALVALFLWLVWSPLDGSRNPVPRSLPSSTRSDMETRPVMPLHLKLRDGFQEDTVSIQVDGLTVYYGRKVQTDPSISLADAVDVPVTAAVVRVRVEVQGGPVAEQDIRVAETPFVDIRRVDGQLQLHASVDEMPML</sequence>
<evidence type="ECO:0000313" key="2">
    <source>
        <dbReference type="Proteomes" id="UP000518288"/>
    </source>
</evidence>
<dbReference type="Proteomes" id="UP000518288">
    <property type="component" value="Unassembled WGS sequence"/>
</dbReference>
<comment type="caution">
    <text evidence="1">The sequence shown here is derived from an EMBL/GenBank/DDBJ whole genome shotgun (WGS) entry which is preliminary data.</text>
</comment>
<name>A0A7Y9QYB9_9BURK</name>
<evidence type="ECO:0000313" key="1">
    <source>
        <dbReference type="EMBL" id="NYG32869.1"/>
    </source>
</evidence>